<name>A0A6L8KH25_9BURK</name>
<reference evidence="1 2" key="1">
    <citation type="submission" date="2019-12" db="EMBL/GenBank/DDBJ databases">
        <title>Novel species isolated from a subtropical stream in China.</title>
        <authorList>
            <person name="Lu H."/>
        </authorList>
    </citation>
    <scope>NUCLEOTIDE SEQUENCE [LARGE SCALE GENOMIC DNA]</scope>
    <source>
        <strain evidence="1 2">FT135W</strain>
    </source>
</reference>
<dbReference type="EMBL" id="WWCN01000026">
    <property type="protein sequence ID" value="MYM26415.1"/>
    <property type="molecule type" value="Genomic_DNA"/>
</dbReference>
<dbReference type="Proteomes" id="UP000479335">
    <property type="component" value="Unassembled WGS sequence"/>
</dbReference>
<evidence type="ECO:0000313" key="1">
    <source>
        <dbReference type="EMBL" id="MYM26415.1"/>
    </source>
</evidence>
<evidence type="ECO:0000313" key="2">
    <source>
        <dbReference type="Proteomes" id="UP000479335"/>
    </source>
</evidence>
<accession>A0A6L8KH25</accession>
<dbReference type="RefSeq" id="WP_161009848.1">
    <property type="nucleotide sequence ID" value="NZ_WWCN01000026.1"/>
</dbReference>
<protein>
    <submittedName>
        <fullName evidence="1">Uncharacterized protein</fullName>
    </submittedName>
</protein>
<organism evidence="1 2">
    <name type="scientific">Duganella flavida</name>
    <dbReference type="NCBI Taxonomy" id="2692175"/>
    <lineage>
        <taxon>Bacteria</taxon>
        <taxon>Pseudomonadati</taxon>
        <taxon>Pseudomonadota</taxon>
        <taxon>Betaproteobacteria</taxon>
        <taxon>Burkholderiales</taxon>
        <taxon>Oxalobacteraceae</taxon>
        <taxon>Telluria group</taxon>
        <taxon>Duganella</taxon>
    </lineage>
</organism>
<dbReference type="AlphaFoldDB" id="A0A6L8KH25"/>
<keyword evidence="2" id="KW-1185">Reference proteome</keyword>
<gene>
    <name evidence="1" type="ORF">GTP46_27690</name>
</gene>
<comment type="caution">
    <text evidence="1">The sequence shown here is derived from an EMBL/GenBank/DDBJ whole genome shotgun (WGS) entry which is preliminary data.</text>
</comment>
<proteinExistence type="predicted"/>
<sequence length="113" mass="12384">MQTVDSGAHRTSTSRHAACGMRLRRVLGAVGSGVCSLALYACVRFTPFDPSQTERREIPAARATAKRIAERGFIKSNTEYYVINAVLIDQGSLISADEREYLQGLADAYEEKA</sequence>